<dbReference type="PANTHER" id="PTHR31390:SF2">
    <property type="entry name" value="EXPRESSED PROTEIN"/>
    <property type="match status" value="1"/>
</dbReference>
<feature type="compositionally biased region" description="Polar residues" evidence="1">
    <location>
        <begin position="295"/>
        <end position="310"/>
    </location>
</feature>
<feature type="region of interest" description="Disordered" evidence="1">
    <location>
        <begin position="427"/>
        <end position="446"/>
    </location>
</feature>
<proteinExistence type="predicted"/>
<dbReference type="AlphaFoldDB" id="A0A8T2SD24"/>
<dbReference type="EMBL" id="CM035426">
    <property type="protein sequence ID" value="KAH7315513.1"/>
    <property type="molecule type" value="Genomic_DNA"/>
</dbReference>
<feature type="compositionally biased region" description="Basic and acidic residues" evidence="1">
    <location>
        <begin position="315"/>
        <end position="326"/>
    </location>
</feature>
<comment type="caution">
    <text evidence="2">The sequence shown here is derived from an EMBL/GenBank/DDBJ whole genome shotgun (WGS) entry which is preliminary data.</text>
</comment>
<gene>
    <name evidence="2" type="ORF">KP509_21G053000</name>
</gene>
<dbReference type="InterPro" id="IPR021916">
    <property type="entry name" value="DUF3527"/>
</dbReference>
<name>A0A8T2SD24_CERRI</name>
<keyword evidence="3" id="KW-1185">Reference proteome</keyword>
<dbReference type="OrthoDB" id="767438at2759"/>
<evidence type="ECO:0000313" key="2">
    <source>
        <dbReference type="EMBL" id="KAH7315513.1"/>
    </source>
</evidence>
<dbReference type="Proteomes" id="UP000825935">
    <property type="component" value="Chromosome 21"/>
</dbReference>
<feature type="region of interest" description="Disordered" evidence="1">
    <location>
        <begin position="274"/>
        <end position="335"/>
    </location>
</feature>
<organism evidence="2 3">
    <name type="scientific">Ceratopteris richardii</name>
    <name type="common">Triangle waterfern</name>
    <dbReference type="NCBI Taxonomy" id="49495"/>
    <lineage>
        <taxon>Eukaryota</taxon>
        <taxon>Viridiplantae</taxon>
        <taxon>Streptophyta</taxon>
        <taxon>Embryophyta</taxon>
        <taxon>Tracheophyta</taxon>
        <taxon>Polypodiopsida</taxon>
        <taxon>Polypodiidae</taxon>
        <taxon>Polypodiales</taxon>
        <taxon>Pteridineae</taxon>
        <taxon>Pteridaceae</taxon>
        <taxon>Parkerioideae</taxon>
        <taxon>Ceratopteris</taxon>
    </lineage>
</organism>
<reference evidence="2" key="1">
    <citation type="submission" date="2021-08" db="EMBL/GenBank/DDBJ databases">
        <title>WGS assembly of Ceratopteris richardii.</title>
        <authorList>
            <person name="Marchant D.B."/>
            <person name="Chen G."/>
            <person name="Jenkins J."/>
            <person name="Shu S."/>
            <person name="Leebens-Mack J."/>
            <person name="Grimwood J."/>
            <person name="Schmutz J."/>
            <person name="Soltis P."/>
            <person name="Soltis D."/>
            <person name="Chen Z.-H."/>
        </authorList>
    </citation>
    <scope>NUCLEOTIDE SEQUENCE</scope>
    <source>
        <strain evidence="2">Whitten #5841</strain>
        <tissue evidence="2">Leaf</tissue>
    </source>
</reference>
<protein>
    <submittedName>
        <fullName evidence="2">Uncharacterized protein</fullName>
    </submittedName>
</protein>
<sequence length="552" mass="60705">MTDYSKCVEGSIDVPFAYRLRENMCNRRCASIFDTSHLQNKGRTDACLIDSYPDVLDAIERQYATLNEQFETSCHSSNVHYEHAYRDLEVASGSSNVKKLSDNSYRRASPCCSKSDLLPPAAQPKKANSKTAYSAAVEERFTSSTLHGCFRVATQDDSSCYSLSLDDSDEVLFARPSKYEMSNKENWQWLYSFHSKRVMGKARAPRRSLPKTENTSSDLVANMTVSTFRHTKDGGGKYVFDKEVRFVLHETGANNKMNGQPLRPKFNNSLVSGAGHIKGGHQSRMLISSPEGDSENVTPYNLQQSKNECNQPDYVKGESGHKEIRTKSLSSEGSQQTELAAIIITTSSKEKVKPRKPGNQVVAKDAAGWGMKFLENRTQSGWGLRLLERLSSNTRGAGDIDADKATTELHDSSTALDGSCLKGLPKGTTSVGENAGPNVSPKTLRKARRCRNRIQVDLTVILPAGIHGLPDVDGADVLQDKSTSSNGPTPLLDRWASGGNCECGGWDLGCGLSVFNADAFSLSRKSMNVALTRDDCMNWLSPRCPFKLFTQV</sequence>
<evidence type="ECO:0000313" key="3">
    <source>
        <dbReference type="Proteomes" id="UP000825935"/>
    </source>
</evidence>
<dbReference type="Pfam" id="PF12043">
    <property type="entry name" value="DUF3527"/>
    <property type="match status" value="1"/>
</dbReference>
<dbReference type="PANTHER" id="PTHR31390">
    <property type="entry name" value="EXPRESSED PROTEIN"/>
    <property type="match status" value="1"/>
</dbReference>
<evidence type="ECO:0000256" key="1">
    <source>
        <dbReference type="SAM" id="MobiDB-lite"/>
    </source>
</evidence>
<accession>A0A8T2SD24</accession>